<dbReference type="SUPFAM" id="SSF47413">
    <property type="entry name" value="lambda repressor-like DNA-binding domains"/>
    <property type="match status" value="1"/>
</dbReference>
<comment type="caution">
    <text evidence="2">The sequence shown here is derived from an EMBL/GenBank/DDBJ whole genome shotgun (WGS) entry which is preliminary data.</text>
</comment>
<dbReference type="GO" id="GO:0003677">
    <property type="term" value="F:DNA binding"/>
    <property type="evidence" value="ECO:0007669"/>
    <property type="project" value="InterPro"/>
</dbReference>
<evidence type="ECO:0000259" key="1">
    <source>
        <dbReference type="PROSITE" id="PS50943"/>
    </source>
</evidence>
<dbReference type="InterPro" id="IPR010982">
    <property type="entry name" value="Lambda_DNA-bd_dom_sf"/>
</dbReference>
<protein>
    <submittedName>
        <fullName evidence="2">Helix-turn-helix transcriptional regulator</fullName>
    </submittedName>
</protein>
<sequence length="70" mass="8072">MNFSDRVYEIMRKKKMNQSAVARAAGFDPKVFNAILRGRKLLREEYVSPICEALDETPNTLFGFSDDQKN</sequence>
<dbReference type="Proteomes" id="UP000610760">
    <property type="component" value="Unassembled WGS sequence"/>
</dbReference>
<organism evidence="2 3">
    <name type="scientific">Fumia xinanensis</name>
    <dbReference type="NCBI Taxonomy" id="2763659"/>
    <lineage>
        <taxon>Bacteria</taxon>
        <taxon>Bacillati</taxon>
        <taxon>Bacillota</taxon>
        <taxon>Clostridia</taxon>
        <taxon>Eubacteriales</taxon>
        <taxon>Oscillospiraceae</taxon>
        <taxon>Fumia</taxon>
    </lineage>
</organism>
<evidence type="ECO:0000313" key="3">
    <source>
        <dbReference type="Proteomes" id="UP000610760"/>
    </source>
</evidence>
<dbReference type="SMART" id="SM00530">
    <property type="entry name" value="HTH_XRE"/>
    <property type="match status" value="1"/>
</dbReference>
<evidence type="ECO:0000313" key="2">
    <source>
        <dbReference type="EMBL" id="MBC8558858.1"/>
    </source>
</evidence>
<reference evidence="2" key="1">
    <citation type="submission" date="2020-08" db="EMBL/GenBank/DDBJ databases">
        <title>Genome public.</title>
        <authorList>
            <person name="Liu C."/>
            <person name="Sun Q."/>
        </authorList>
    </citation>
    <scope>NUCLEOTIDE SEQUENCE</scope>
    <source>
        <strain evidence="2">NSJ-33</strain>
    </source>
</reference>
<accession>A0A926E3F8</accession>
<dbReference type="AlphaFoldDB" id="A0A926E3F8"/>
<keyword evidence="3" id="KW-1185">Reference proteome</keyword>
<dbReference type="PROSITE" id="PS50943">
    <property type="entry name" value="HTH_CROC1"/>
    <property type="match status" value="1"/>
</dbReference>
<dbReference type="Pfam" id="PF13443">
    <property type="entry name" value="HTH_26"/>
    <property type="match status" value="1"/>
</dbReference>
<dbReference type="Gene3D" id="1.10.260.40">
    <property type="entry name" value="lambda repressor-like DNA-binding domains"/>
    <property type="match status" value="1"/>
</dbReference>
<name>A0A926E3F8_9FIRM</name>
<feature type="domain" description="HTH cro/C1-type" evidence="1">
    <location>
        <begin position="7"/>
        <end position="61"/>
    </location>
</feature>
<gene>
    <name evidence="2" type="ORF">H8710_02115</name>
</gene>
<dbReference type="InterPro" id="IPR001387">
    <property type="entry name" value="Cro/C1-type_HTH"/>
</dbReference>
<dbReference type="RefSeq" id="WP_249293755.1">
    <property type="nucleotide sequence ID" value="NZ_JACRSV010000001.1"/>
</dbReference>
<dbReference type="EMBL" id="JACRSV010000001">
    <property type="protein sequence ID" value="MBC8558858.1"/>
    <property type="molecule type" value="Genomic_DNA"/>
</dbReference>
<proteinExistence type="predicted"/>